<evidence type="ECO:0000313" key="15">
    <source>
        <dbReference type="Proteomes" id="UP000198983"/>
    </source>
</evidence>
<dbReference type="EC" id="3.5.1.25" evidence="2"/>
<feature type="binding site" evidence="11">
    <location>
        <begin position="302"/>
        <end position="304"/>
    </location>
    <ligand>
        <name>substrate</name>
    </ligand>
</feature>
<protein>
    <recommendedName>
        <fullName evidence="3">N-acetylglucosamine-6-phosphate deacetylase</fullName>
        <ecNumber evidence="2">3.5.1.25</ecNumber>
    </recommendedName>
</protein>
<evidence type="ECO:0000256" key="4">
    <source>
        <dbReference type="ARBA" id="ARBA00022723"/>
    </source>
</evidence>
<dbReference type="NCBIfam" id="TIGR00221">
    <property type="entry name" value="nagA"/>
    <property type="match status" value="1"/>
</dbReference>
<sequence>MTLLANAKVVTPEEILEPGWVEVDGERIVGVGSGTPDRPVDLDLAGRTVVPGFVDTHVHGGGGGSYLRADPEVTARVAAFHRAHGTTTTFASLISTTAQELERQVAALSDLVLDGVVAGMHLEGPWISEVRRGAHDPAYLRPADPAELDRLLRLGKGTVSMVTLAPELPGGFDAVRQVSDAGVVVAVGHSDADYATVLAAVDAGARVATHLFNGMPPLHHRAPGPVGALLEDPRVTVELIADGMHVHPGVIAVAARSAGPGRVSLVTDAMDAAGMPDGIYDLGGQSVRVDHGLVKLVDGDSIAGSTLTMDAAFRLVVREAGFDLCDAARMAATTPAATFGLTDVGALVPGLFADLVVLDEDLRAARVMRRGAWVSPEPVADELFSH</sequence>
<proteinExistence type="inferred from homology"/>
<comment type="pathway">
    <text evidence="8">Amino-sugar metabolism; N-acetylneuraminate degradation; D-fructose 6-phosphate from N-acetylneuraminate: step 4/5.</text>
</comment>
<evidence type="ECO:0000256" key="10">
    <source>
        <dbReference type="PIRSR" id="PIRSR038994-1"/>
    </source>
</evidence>
<feature type="binding site" evidence="12">
    <location>
        <position position="189"/>
    </location>
    <ligand>
        <name>Zn(2+)</name>
        <dbReference type="ChEBI" id="CHEBI:29105"/>
    </ligand>
</feature>
<evidence type="ECO:0000256" key="3">
    <source>
        <dbReference type="ARBA" id="ARBA00018029"/>
    </source>
</evidence>
<name>A0A1H1LGN4_9ACTN</name>
<dbReference type="OrthoDB" id="9776488at2"/>
<dbReference type="AlphaFoldDB" id="A0A1H1LGN4"/>
<feature type="binding site" evidence="11">
    <location>
        <position position="134"/>
    </location>
    <ligand>
        <name>substrate</name>
    </ligand>
</feature>
<feature type="binding site" evidence="12">
    <location>
        <position position="210"/>
    </location>
    <ligand>
        <name>Zn(2+)</name>
        <dbReference type="ChEBI" id="CHEBI:29105"/>
    </ligand>
</feature>
<evidence type="ECO:0000256" key="8">
    <source>
        <dbReference type="ARBA" id="ARBA00060590"/>
    </source>
</evidence>
<feature type="binding site" evidence="11">
    <location>
        <position position="221"/>
    </location>
    <ligand>
        <name>substrate</name>
    </ligand>
</feature>
<dbReference type="FunFam" id="3.20.20.140:FF:000004">
    <property type="entry name" value="N-acetylglucosamine-6-phosphate deacetylase"/>
    <property type="match status" value="1"/>
</dbReference>
<evidence type="ECO:0000256" key="7">
    <source>
        <dbReference type="ARBA" id="ARBA00047647"/>
    </source>
</evidence>
<organism evidence="14 15">
    <name type="scientific">Actinopolymorpha singaporensis</name>
    <dbReference type="NCBI Taxonomy" id="117157"/>
    <lineage>
        <taxon>Bacteria</taxon>
        <taxon>Bacillati</taxon>
        <taxon>Actinomycetota</taxon>
        <taxon>Actinomycetes</taxon>
        <taxon>Propionibacteriales</taxon>
        <taxon>Actinopolymorphaceae</taxon>
        <taxon>Actinopolymorpha</taxon>
    </lineage>
</organism>
<evidence type="ECO:0000256" key="6">
    <source>
        <dbReference type="ARBA" id="ARBA00023277"/>
    </source>
</evidence>
<evidence type="ECO:0000256" key="5">
    <source>
        <dbReference type="ARBA" id="ARBA00022801"/>
    </source>
</evidence>
<evidence type="ECO:0000256" key="9">
    <source>
        <dbReference type="PIRNR" id="PIRNR038994"/>
    </source>
</evidence>
<evidence type="ECO:0000259" key="13">
    <source>
        <dbReference type="Pfam" id="PF01979"/>
    </source>
</evidence>
<evidence type="ECO:0000256" key="12">
    <source>
        <dbReference type="PIRSR" id="PIRSR038994-3"/>
    </source>
</evidence>
<dbReference type="GO" id="GO:0006046">
    <property type="term" value="P:N-acetylglucosamine catabolic process"/>
    <property type="evidence" value="ECO:0007669"/>
    <property type="project" value="TreeGrafter"/>
</dbReference>
<keyword evidence="15" id="KW-1185">Reference proteome</keyword>
<dbReference type="PANTHER" id="PTHR11113">
    <property type="entry name" value="N-ACETYLGLUCOSAMINE-6-PHOSPHATE DEACETYLASE"/>
    <property type="match status" value="1"/>
</dbReference>
<feature type="binding site" evidence="12">
    <location>
        <position position="123"/>
    </location>
    <ligand>
        <name>Zn(2+)</name>
        <dbReference type="ChEBI" id="CHEBI:29105"/>
    </ligand>
</feature>
<dbReference type="InterPro" id="IPR006680">
    <property type="entry name" value="Amidohydro-rel"/>
</dbReference>
<dbReference type="Gene3D" id="2.30.40.10">
    <property type="entry name" value="Urease, subunit C, domain 1"/>
    <property type="match status" value="1"/>
</dbReference>
<keyword evidence="5 9" id="KW-0378">Hydrolase</keyword>
<dbReference type="EMBL" id="LT629732">
    <property type="protein sequence ID" value="SDR73195.1"/>
    <property type="molecule type" value="Genomic_DNA"/>
</dbReference>
<dbReference type="PIRSF" id="PIRSF038994">
    <property type="entry name" value="NagA"/>
    <property type="match status" value="1"/>
</dbReference>
<dbReference type="GO" id="GO:0046872">
    <property type="term" value="F:metal ion binding"/>
    <property type="evidence" value="ECO:0007669"/>
    <property type="project" value="UniProtKB-KW"/>
</dbReference>
<feature type="domain" description="Amidohydrolase-related" evidence="13">
    <location>
        <begin position="48"/>
        <end position="365"/>
    </location>
</feature>
<evidence type="ECO:0000313" key="14">
    <source>
        <dbReference type="EMBL" id="SDR73195.1"/>
    </source>
</evidence>
<comment type="catalytic activity">
    <reaction evidence="7">
        <text>N-acetyl-D-glucosamine 6-phosphate + H2O = D-glucosamine 6-phosphate + acetate</text>
        <dbReference type="Rhea" id="RHEA:22936"/>
        <dbReference type="ChEBI" id="CHEBI:15377"/>
        <dbReference type="ChEBI" id="CHEBI:30089"/>
        <dbReference type="ChEBI" id="CHEBI:57513"/>
        <dbReference type="ChEBI" id="CHEBI:58725"/>
        <dbReference type="EC" id="3.5.1.25"/>
    </reaction>
</comment>
<dbReference type="CDD" id="cd00854">
    <property type="entry name" value="NagA"/>
    <property type="match status" value="1"/>
</dbReference>
<reference evidence="14 15" key="1">
    <citation type="submission" date="2016-10" db="EMBL/GenBank/DDBJ databases">
        <authorList>
            <person name="de Groot N.N."/>
        </authorList>
    </citation>
    <scope>NUCLEOTIDE SEQUENCE [LARGE SCALE GENOMIC DNA]</scope>
    <source>
        <strain evidence="14 15">DSM 22024</strain>
    </source>
</reference>
<comment type="similarity">
    <text evidence="1 9">Belongs to the metallo-dependent hydrolases superfamily. NagA family.</text>
</comment>
<keyword evidence="4 12" id="KW-0479">Metal-binding</keyword>
<evidence type="ECO:0000256" key="1">
    <source>
        <dbReference type="ARBA" id="ARBA00010716"/>
    </source>
</evidence>
<dbReference type="Proteomes" id="UP000198983">
    <property type="component" value="Chromosome I"/>
</dbReference>
<dbReference type="SUPFAM" id="SSF51556">
    <property type="entry name" value="Metallo-dependent hydrolases"/>
    <property type="match status" value="1"/>
</dbReference>
<feature type="binding site" evidence="11">
    <location>
        <position position="245"/>
    </location>
    <ligand>
        <name>substrate</name>
    </ligand>
</feature>
<evidence type="ECO:0000256" key="11">
    <source>
        <dbReference type="PIRSR" id="PIRSR038994-2"/>
    </source>
</evidence>
<dbReference type="RefSeq" id="WP_092649851.1">
    <property type="nucleotide sequence ID" value="NZ_LT629732.1"/>
</dbReference>
<dbReference type="STRING" id="117157.SAMN04489717_0305"/>
<accession>A0A1H1LGN4</accession>
<comment type="cofactor">
    <cofactor evidence="12">
        <name>a divalent metal cation</name>
        <dbReference type="ChEBI" id="CHEBI:60240"/>
    </cofactor>
    <text evidence="12">Binds 1 divalent metal cation per subunit.</text>
</comment>
<dbReference type="InterPro" id="IPR003764">
    <property type="entry name" value="GlcNAc_6-P_deAcase"/>
</dbReference>
<feature type="active site" description="Proton donor/acceptor" evidence="10">
    <location>
        <position position="268"/>
    </location>
</feature>
<dbReference type="Gene3D" id="3.20.20.140">
    <property type="entry name" value="Metal-dependent hydrolases"/>
    <property type="match status" value="1"/>
</dbReference>
<gene>
    <name evidence="14" type="ORF">SAMN04489717_0305</name>
</gene>
<dbReference type="InterPro" id="IPR011059">
    <property type="entry name" value="Metal-dep_hydrolase_composite"/>
</dbReference>
<dbReference type="GO" id="GO:0008448">
    <property type="term" value="F:N-acetylglucosamine-6-phosphate deacetylase activity"/>
    <property type="evidence" value="ECO:0007669"/>
    <property type="project" value="UniProtKB-EC"/>
</dbReference>
<dbReference type="PANTHER" id="PTHR11113:SF14">
    <property type="entry name" value="N-ACETYLGLUCOSAMINE-6-PHOSPHATE DEACETYLASE"/>
    <property type="match status" value="1"/>
</dbReference>
<keyword evidence="6 9" id="KW-0119">Carbohydrate metabolism</keyword>
<dbReference type="Pfam" id="PF01979">
    <property type="entry name" value="Amidohydro_1"/>
    <property type="match status" value="1"/>
</dbReference>
<dbReference type="SUPFAM" id="SSF51338">
    <property type="entry name" value="Composite domain of metallo-dependent hydrolases"/>
    <property type="match status" value="1"/>
</dbReference>
<feature type="binding site" evidence="11">
    <location>
        <begin position="213"/>
        <end position="214"/>
    </location>
    <ligand>
        <name>substrate</name>
    </ligand>
</feature>
<dbReference type="InterPro" id="IPR032466">
    <property type="entry name" value="Metal_Hydrolase"/>
</dbReference>
<evidence type="ECO:0000256" key="2">
    <source>
        <dbReference type="ARBA" id="ARBA00011899"/>
    </source>
</evidence>